<dbReference type="EMBL" id="CAJVQB010148926">
    <property type="protein sequence ID" value="CAG8855392.1"/>
    <property type="molecule type" value="Genomic_DNA"/>
</dbReference>
<sequence>NIKKETMDTYNYQKARDKRAVLSPHMSKINLNTNGLNSSIKATRVPEWIKQTMQQYAASRKHISAPMTNTGSE</sequence>
<evidence type="ECO:0000313" key="2">
    <source>
        <dbReference type="Proteomes" id="UP000789901"/>
    </source>
</evidence>
<proteinExistence type="predicted"/>
<comment type="caution">
    <text evidence="1">The sequence shown here is derived from an EMBL/GenBank/DDBJ whole genome shotgun (WGS) entry which is preliminary data.</text>
</comment>
<feature type="non-terminal residue" evidence="1">
    <location>
        <position position="1"/>
    </location>
</feature>
<evidence type="ECO:0000313" key="1">
    <source>
        <dbReference type="EMBL" id="CAG8855392.1"/>
    </source>
</evidence>
<protein>
    <submittedName>
        <fullName evidence="1">43196_t:CDS:1</fullName>
    </submittedName>
</protein>
<accession>A0ABN7XJB9</accession>
<dbReference type="Proteomes" id="UP000789901">
    <property type="component" value="Unassembled WGS sequence"/>
</dbReference>
<name>A0ABN7XJB9_GIGMA</name>
<reference evidence="1 2" key="1">
    <citation type="submission" date="2021-06" db="EMBL/GenBank/DDBJ databases">
        <authorList>
            <person name="Kallberg Y."/>
            <person name="Tangrot J."/>
            <person name="Rosling A."/>
        </authorList>
    </citation>
    <scope>NUCLEOTIDE SEQUENCE [LARGE SCALE GENOMIC DNA]</scope>
    <source>
        <strain evidence="1 2">120-4 pot B 10/14</strain>
    </source>
</reference>
<organism evidence="1 2">
    <name type="scientific">Gigaspora margarita</name>
    <dbReference type="NCBI Taxonomy" id="4874"/>
    <lineage>
        <taxon>Eukaryota</taxon>
        <taxon>Fungi</taxon>
        <taxon>Fungi incertae sedis</taxon>
        <taxon>Mucoromycota</taxon>
        <taxon>Glomeromycotina</taxon>
        <taxon>Glomeromycetes</taxon>
        <taxon>Diversisporales</taxon>
        <taxon>Gigasporaceae</taxon>
        <taxon>Gigaspora</taxon>
    </lineage>
</organism>
<keyword evidence="2" id="KW-1185">Reference proteome</keyword>
<gene>
    <name evidence="1" type="ORF">GMARGA_LOCUS44213</name>
</gene>